<proteinExistence type="predicted"/>
<keyword evidence="1" id="KW-0812">Transmembrane</keyword>
<evidence type="ECO:0000256" key="1">
    <source>
        <dbReference type="SAM" id="Phobius"/>
    </source>
</evidence>
<organism evidence="2 3">
    <name type="scientific">Xenopus laevis</name>
    <name type="common">African clawed frog</name>
    <dbReference type="NCBI Taxonomy" id="8355"/>
    <lineage>
        <taxon>Eukaryota</taxon>
        <taxon>Metazoa</taxon>
        <taxon>Chordata</taxon>
        <taxon>Craniata</taxon>
        <taxon>Vertebrata</taxon>
        <taxon>Euteleostomi</taxon>
        <taxon>Amphibia</taxon>
        <taxon>Batrachia</taxon>
        <taxon>Anura</taxon>
        <taxon>Pipoidea</taxon>
        <taxon>Pipidae</taxon>
        <taxon>Xenopodinae</taxon>
        <taxon>Xenopus</taxon>
        <taxon>Xenopus</taxon>
    </lineage>
</organism>
<accession>A0A974I0C7</accession>
<reference evidence="3" key="1">
    <citation type="journal article" date="2016" name="Nature">
        <title>Genome evolution in the allotetraploid frog Xenopus laevis.</title>
        <authorList>
            <person name="Session A.M."/>
            <person name="Uno Y."/>
            <person name="Kwon T."/>
            <person name="Chapman J.A."/>
            <person name="Toyoda A."/>
            <person name="Takahashi S."/>
            <person name="Fukui A."/>
            <person name="Hikosaka A."/>
            <person name="Suzuki A."/>
            <person name="Kondo M."/>
            <person name="van Heeringen S.J."/>
            <person name="Quigley I."/>
            <person name="Heinz S."/>
            <person name="Ogino H."/>
            <person name="Ochi H."/>
            <person name="Hellsten U."/>
            <person name="Lyons J.B."/>
            <person name="Simakov O."/>
            <person name="Putnam N."/>
            <person name="Stites J."/>
            <person name="Kuroki Y."/>
            <person name="Tanaka T."/>
            <person name="Michiue T."/>
            <person name="Watanabe M."/>
            <person name="Bogdanovic O."/>
            <person name="Lister R."/>
            <person name="Georgiou G."/>
            <person name="Paranjpe S.S."/>
            <person name="van Kruijsbergen I."/>
            <person name="Shu S."/>
            <person name="Carlson J."/>
            <person name="Kinoshita T."/>
            <person name="Ohta Y."/>
            <person name="Mawaribuchi S."/>
            <person name="Jenkins J."/>
            <person name="Grimwood J."/>
            <person name="Schmutz J."/>
            <person name="Mitros T."/>
            <person name="Mozaffari S.V."/>
            <person name="Suzuki Y."/>
            <person name="Haramoto Y."/>
            <person name="Yamamoto T.S."/>
            <person name="Takagi C."/>
            <person name="Heald R."/>
            <person name="Miller K."/>
            <person name="Haudenschild C."/>
            <person name="Kitzman J."/>
            <person name="Nakayama T."/>
            <person name="Izutsu Y."/>
            <person name="Robert J."/>
            <person name="Fortriede J."/>
            <person name="Burns K."/>
            <person name="Lotay V."/>
            <person name="Karimi K."/>
            <person name="Yasuoka Y."/>
            <person name="Dichmann D.S."/>
            <person name="Flajnik M.F."/>
            <person name="Houston D.W."/>
            <person name="Shendure J."/>
            <person name="DuPasquier L."/>
            <person name="Vize P.D."/>
            <person name="Zorn A.M."/>
            <person name="Ito M."/>
            <person name="Marcotte E.M."/>
            <person name="Wallingford J.B."/>
            <person name="Ito Y."/>
            <person name="Asashima M."/>
            <person name="Ueno N."/>
            <person name="Matsuda Y."/>
            <person name="Veenstra G.J."/>
            <person name="Fujiyama A."/>
            <person name="Harland R.M."/>
            <person name="Taira M."/>
            <person name="Rokhsar D.S."/>
        </authorList>
    </citation>
    <scope>NUCLEOTIDE SEQUENCE [LARGE SCALE GENOMIC DNA]</scope>
    <source>
        <strain evidence="3">J</strain>
    </source>
</reference>
<evidence type="ECO:0000313" key="3">
    <source>
        <dbReference type="Proteomes" id="UP000694892"/>
    </source>
</evidence>
<sequence>MAETKQEKYSLLHDESDLEEYDKTKLGQKMHQNGKSYIRRSNIGSKLAQPQWLCHTVFIVLLVCSQAALCIFVLTIQIDIKTIKVEHESLHKNTMEMTVHLQPINNTSISKHENITQMDLEPTIKKQIQELNVMENVNLLKRLHALETNMKSLKNIVSSHGEDLETVKVQQGVEGIKHENALQRQLNNMSRELNGFHIRLEEVSTICYSISIILMEIICYLHRG</sequence>
<feature type="transmembrane region" description="Helical" evidence="1">
    <location>
        <begin position="52"/>
        <end position="74"/>
    </location>
</feature>
<dbReference type="Proteomes" id="UP000694892">
    <property type="component" value="Chromosome 1S"/>
</dbReference>
<protein>
    <submittedName>
        <fullName evidence="2">Uncharacterized protein</fullName>
    </submittedName>
</protein>
<dbReference type="EMBL" id="CM004467">
    <property type="protein sequence ID" value="OCT97142.1"/>
    <property type="molecule type" value="Genomic_DNA"/>
</dbReference>
<evidence type="ECO:0000313" key="2">
    <source>
        <dbReference type="EMBL" id="OCT97142.1"/>
    </source>
</evidence>
<keyword evidence="1" id="KW-1133">Transmembrane helix</keyword>
<name>A0A974I0C7_XENLA</name>
<gene>
    <name evidence="2" type="ORF">XELAEV_18009365mg</name>
</gene>
<dbReference type="AlphaFoldDB" id="A0A974I0C7"/>
<keyword evidence="1" id="KW-0472">Membrane</keyword>